<keyword evidence="5" id="KW-0804">Transcription</keyword>
<feature type="domain" description="Homeobox protein Hox1A3 N-terminal" evidence="7">
    <location>
        <begin position="44"/>
        <end position="135"/>
    </location>
</feature>
<dbReference type="OrthoDB" id="6159439at2759"/>
<gene>
    <name evidence="8" type="ORF">HGM15179_019256</name>
</gene>
<evidence type="ECO:0000256" key="6">
    <source>
        <dbReference type="SAM" id="MobiDB-lite"/>
    </source>
</evidence>
<dbReference type="Proteomes" id="UP000796761">
    <property type="component" value="Unassembled WGS sequence"/>
</dbReference>
<keyword evidence="4" id="KW-0805">Transcription regulation</keyword>
<proteinExistence type="inferred from homology"/>
<feature type="compositionally biased region" description="Low complexity" evidence="6">
    <location>
        <begin position="57"/>
        <end position="76"/>
    </location>
</feature>
<sequence>MESLGGHCRDSLGGHCRDSLGSHCRDSLGGHCRDTLGTHCRDSLGSHCREMLPHAAPAGTAAAPPADGAAPAAFPDLPGPEPPRQCPSGSLGYGYPAFGPGYYGCRLNLQQKPCGGFHAEKFSEPGVPLAGEELPARAKEFAFYPGFAGSYQAVPGYLDVSVVGALGAHPEPRPEALLPVEGGGYQPWALPHNAWDGQLYCPKEQPQAAHLWKSPFPDPAEISLLRTRDNAVILAFIPGAIRVQTRDNSIILGFIPGEIPVQILQRSPCSKPG</sequence>
<evidence type="ECO:0000256" key="1">
    <source>
        <dbReference type="ARBA" id="ARBA00004123"/>
    </source>
</evidence>
<evidence type="ECO:0000313" key="9">
    <source>
        <dbReference type="Proteomes" id="UP000796761"/>
    </source>
</evidence>
<protein>
    <recommendedName>
        <fullName evidence="7">Homeobox protein Hox1A3 N-terminal domain-containing protein</fullName>
    </recommendedName>
</protein>
<organism evidence="8 9">
    <name type="scientific">Zosterops borbonicus</name>
    <dbReference type="NCBI Taxonomy" id="364589"/>
    <lineage>
        <taxon>Eukaryota</taxon>
        <taxon>Metazoa</taxon>
        <taxon>Chordata</taxon>
        <taxon>Craniata</taxon>
        <taxon>Vertebrata</taxon>
        <taxon>Euteleostomi</taxon>
        <taxon>Archelosauria</taxon>
        <taxon>Archosauria</taxon>
        <taxon>Dinosauria</taxon>
        <taxon>Saurischia</taxon>
        <taxon>Theropoda</taxon>
        <taxon>Coelurosauria</taxon>
        <taxon>Aves</taxon>
        <taxon>Neognathae</taxon>
        <taxon>Neoaves</taxon>
        <taxon>Telluraves</taxon>
        <taxon>Australaves</taxon>
        <taxon>Passeriformes</taxon>
        <taxon>Sylvioidea</taxon>
        <taxon>Zosteropidae</taxon>
        <taxon>Zosterops</taxon>
    </lineage>
</organism>
<dbReference type="EMBL" id="SWJQ01001599">
    <property type="protein sequence ID" value="TRZ07851.1"/>
    <property type="molecule type" value="Genomic_DNA"/>
</dbReference>
<comment type="similarity">
    <text evidence="2">Belongs to the Abd-B homeobox family.</text>
</comment>
<evidence type="ECO:0000256" key="2">
    <source>
        <dbReference type="ARBA" id="ARBA00006317"/>
    </source>
</evidence>
<keyword evidence="3" id="KW-0217">Developmental protein</keyword>
<dbReference type="GO" id="GO:0005634">
    <property type="term" value="C:nucleus"/>
    <property type="evidence" value="ECO:0007669"/>
    <property type="project" value="UniProtKB-SubCell"/>
</dbReference>
<evidence type="ECO:0000256" key="3">
    <source>
        <dbReference type="ARBA" id="ARBA00022473"/>
    </source>
</evidence>
<dbReference type="Pfam" id="PF12284">
    <property type="entry name" value="HoxA13_N"/>
    <property type="match status" value="1"/>
</dbReference>
<dbReference type="PANTHER" id="PTHR45804:SF5">
    <property type="entry name" value="HOMEOBOX PROTEIN HOX-C13"/>
    <property type="match status" value="1"/>
</dbReference>
<accession>A0A8K1FYP7</accession>
<keyword evidence="9" id="KW-1185">Reference proteome</keyword>
<evidence type="ECO:0000256" key="4">
    <source>
        <dbReference type="ARBA" id="ARBA00023015"/>
    </source>
</evidence>
<reference evidence="8" key="1">
    <citation type="submission" date="2019-04" db="EMBL/GenBank/DDBJ databases">
        <title>Genome assembly of Zosterops borbonicus 15179.</title>
        <authorList>
            <person name="Leroy T."/>
            <person name="Anselmetti Y."/>
            <person name="Tilak M.-K."/>
            <person name="Nabholz B."/>
        </authorList>
    </citation>
    <scope>NUCLEOTIDE SEQUENCE</scope>
    <source>
        <strain evidence="8">HGM_15179</strain>
        <tissue evidence="8">Muscle</tissue>
    </source>
</reference>
<evidence type="ECO:0000313" key="8">
    <source>
        <dbReference type="EMBL" id="TRZ07851.1"/>
    </source>
</evidence>
<dbReference type="InterPro" id="IPR051003">
    <property type="entry name" value="AP_axis_regulatory_Homeobox"/>
</dbReference>
<dbReference type="PANTHER" id="PTHR45804">
    <property type="entry name" value="SEGMENTATION PROTEIN FUSHI TARAZU-LIKE PROTEIN"/>
    <property type="match status" value="1"/>
</dbReference>
<comment type="caution">
    <text evidence="8">The sequence shown here is derived from an EMBL/GenBank/DDBJ whole genome shotgun (WGS) entry which is preliminary data.</text>
</comment>
<dbReference type="InterPro" id="IPR022067">
    <property type="entry name" value="HoxA13_N"/>
</dbReference>
<comment type="subcellular location">
    <subcellularLocation>
        <location evidence="1">Nucleus</location>
    </subcellularLocation>
</comment>
<evidence type="ECO:0000256" key="5">
    <source>
        <dbReference type="ARBA" id="ARBA00023163"/>
    </source>
</evidence>
<evidence type="ECO:0000259" key="7">
    <source>
        <dbReference type="Pfam" id="PF12284"/>
    </source>
</evidence>
<feature type="region of interest" description="Disordered" evidence="6">
    <location>
        <begin position="57"/>
        <end position="86"/>
    </location>
</feature>
<name>A0A8K1FYP7_9PASS</name>
<dbReference type="AlphaFoldDB" id="A0A8K1FYP7"/>